<accession>A0A2P5C447</accession>
<sequence>MFNDINFTYNMLFNRAGQSPRDHGSEATLVRLAHEVPPAWSREWGNAHAASAWGATCMASMQGCSRVANVRVANRVASEQVSPPRQHGWRARLLACATSYHFQIRKNP</sequence>
<organism evidence="1 2">
    <name type="scientific">Parasponia andersonii</name>
    <name type="common">Sponia andersonii</name>
    <dbReference type="NCBI Taxonomy" id="3476"/>
    <lineage>
        <taxon>Eukaryota</taxon>
        <taxon>Viridiplantae</taxon>
        <taxon>Streptophyta</taxon>
        <taxon>Embryophyta</taxon>
        <taxon>Tracheophyta</taxon>
        <taxon>Spermatophyta</taxon>
        <taxon>Magnoliopsida</taxon>
        <taxon>eudicotyledons</taxon>
        <taxon>Gunneridae</taxon>
        <taxon>Pentapetalae</taxon>
        <taxon>rosids</taxon>
        <taxon>fabids</taxon>
        <taxon>Rosales</taxon>
        <taxon>Cannabaceae</taxon>
        <taxon>Parasponia</taxon>
    </lineage>
</organism>
<gene>
    <name evidence="1" type="ORF">PanWU01x14_185200</name>
</gene>
<protein>
    <submittedName>
        <fullName evidence="1">Uncharacterized protein</fullName>
    </submittedName>
</protein>
<evidence type="ECO:0000313" key="2">
    <source>
        <dbReference type="Proteomes" id="UP000237105"/>
    </source>
</evidence>
<dbReference type="Proteomes" id="UP000237105">
    <property type="component" value="Unassembled WGS sequence"/>
</dbReference>
<reference evidence="2" key="1">
    <citation type="submission" date="2016-06" db="EMBL/GenBank/DDBJ databases">
        <title>Parallel loss of symbiosis genes in relatives of nitrogen-fixing non-legume Parasponia.</title>
        <authorList>
            <person name="Van Velzen R."/>
            <person name="Holmer R."/>
            <person name="Bu F."/>
            <person name="Rutten L."/>
            <person name="Van Zeijl A."/>
            <person name="Liu W."/>
            <person name="Santuari L."/>
            <person name="Cao Q."/>
            <person name="Sharma T."/>
            <person name="Shen D."/>
            <person name="Roswanjaya Y."/>
            <person name="Wardhani T."/>
            <person name="Kalhor M.S."/>
            <person name="Jansen J."/>
            <person name="Van den Hoogen J."/>
            <person name="Gungor B."/>
            <person name="Hartog M."/>
            <person name="Hontelez J."/>
            <person name="Verver J."/>
            <person name="Yang W.-C."/>
            <person name="Schijlen E."/>
            <person name="Repin R."/>
            <person name="Schilthuizen M."/>
            <person name="Schranz E."/>
            <person name="Heidstra R."/>
            <person name="Miyata K."/>
            <person name="Fedorova E."/>
            <person name="Kohlen W."/>
            <person name="Bisseling T."/>
            <person name="Smit S."/>
            <person name="Geurts R."/>
        </authorList>
    </citation>
    <scope>NUCLEOTIDE SEQUENCE [LARGE SCALE GENOMIC DNA]</scope>
    <source>
        <strain evidence="2">cv. WU1-14</strain>
    </source>
</reference>
<keyword evidence="2" id="KW-1185">Reference proteome</keyword>
<evidence type="ECO:0000313" key="1">
    <source>
        <dbReference type="EMBL" id="PON55842.1"/>
    </source>
</evidence>
<proteinExistence type="predicted"/>
<comment type="caution">
    <text evidence="1">The sequence shown here is derived from an EMBL/GenBank/DDBJ whole genome shotgun (WGS) entry which is preliminary data.</text>
</comment>
<name>A0A2P5C447_PARAD</name>
<dbReference type="EMBL" id="JXTB01000178">
    <property type="protein sequence ID" value="PON55842.1"/>
    <property type="molecule type" value="Genomic_DNA"/>
</dbReference>
<dbReference type="AlphaFoldDB" id="A0A2P5C447"/>